<evidence type="ECO:0000259" key="2">
    <source>
        <dbReference type="PROSITE" id="PS51704"/>
    </source>
</evidence>
<dbReference type="GeneID" id="109527513"/>
<dbReference type="CDD" id="cd08573">
    <property type="entry name" value="GDPD_GDE1"/>
    <property type="match status" value="1"/>
</dbReference>
<dbReference type="PANTHER" id="PTHR46320">
    <property type="entry name" value="GLYCEROPHOSPHODIESTER PHOSPHODIESTERASE 1"/>
    <property type="match status" value="1"/>
</dbReference>
<dbReference type="SUPFAM" id="SSF51695">
    <property type="entry name" value="PLC-like phosphodiesterases"/>
    <property type="match status" value="1"/>
</dbReference>
<accession>A0A3Q2XK54</accession>
<dbReference type="Ensembl" id="ENSHCOT00000013985.1">
    <property type="protein sequence ID" value="ENSHCOP00000000311.1"/>
    <property type="gene ID" value="ENSHCOG00000001100.1"/>
</dbReference>
<dbReference type="Proteomes" id="UP000264820">
    <property type="component" value="Unplaced"/>
</dbReference>
<reference evidence="3" key="2">
    <citation type="submission" date="2025-09" db="UniProtKB">
        <authorList>
            <consortium name="Ensembl"/>
        </authorList>
    </citation>
    <scope>IDENTIFICATION</scope>
</reference>
<keyword evidence="4" id="KW-1185">Reference proteome</keyword>
<dbReference type="InterPro" id="IPR017946">
    <property type="entry name" value="PLC-like_Pdiesterase_TIM-brl"/>
</dbReference>
<name>A0A3Q2XK54_HIPCM</name>
<dbReference type="PROSITE" id="PS51704">
    <property type="entry name" value="GP_PDE"/>
    <property type="match status" value="1"/>
</dbReference>
<sequence length="330" mass="36848">MLQLGDEVSLYSVVFVVALLATRSPVWSGVLTSCLYLFLAMFRFPQLPAGRVRQVLHPAGSGKVSVVAHRGGGHDAPENTIAAIRLASKNGASGVELDLEFSADGVPILMHDDSVDRTTNGSGPLSQLRFAELGKLDAAAKHRLRDKFTGEKIPTLEQAVEECIKLQLSIYFDVKGHPDEAAAALSALYNKHPVLYNSSIVCSFEPKVVYKMRQTDPQVVTALTHRPWSLSRFGDGSPRYSSPWKHHWLTLMDIVLDWAHHHVLWKLCGISAFLVQKNFVSHDYVQYWSQRGVEVVAWTVNNGVEKQHYQELLKISYITDSLVEDCDPHY</sequence>
<dbReference type="STRING" id="109280.ENSHCOP00000000311"/>
<dbReference type="GO" id="GO:0006580">
    <property type="term" value="P:ethanolamine metabolic process"/>
    <property type="evidence" value="ECO:0007669"/>
    <property type="project" value="TreeGrafter"/>
</dbReference>
<comment type="similarity">
    <text evidence="1">Belongs to the glycerophosphoryl diester phosphodiesterase family.</text>
</comment>
<dbReference type="KEGG" id="hcq:109527513"/>
<dbReference type="CTD" id="51573"/>
<dbReference type="GO" id="GO:0006644">
    <property type="term" value="P:phospholipid metabolic process"/>
    <property type="evidence" value="ECO:0007669"/>
    <property type="project" value="TreeGrafter"/>
</dbReference>
<dbReference type="OMA" id="KHHWMTL"/>
<dbReference type="InterPro" id="IPR030395">
    <property type="entry name" value="GP_PDE_dom"/>
</dbReference>
<feature type="domain" description="GP-PDE" evidence="2">
    <location>
        <begin position="64"/>
        <end position="330"/>
    </location>
</feature>
<evidence type="ECO:0000256" key="1">
    <source>
        <dbReference type="ARBA" id="ARBA00007277"/>
    </source>
</evidence>
<dbReference type="Gene3D" id="3.20.20.190">
    <property type="entry name" value="Phosphatidylinositol (PI) phosphodiesterase"/>
    <property type="match status" value="1"/>
</dbReference>
<dbReference type="Pfam" id="PF03009">
    <property type="entry name" value="GDPD"/>
    <property type="match status" value="1"/>
</dbReference>
<evidence type="ECO:0000313" key="4">
    <source>
        <dbReference type="Proteomes" id="UP000264820"/>
    </source>
</evidence>
<dbReference type="GO" id="GO:0070291">
    <property type="term" value="P:N-acylethanolamine metabolic process"/>
    <property type="evidence" value="ECO:0007669"/>
    <property type="project" value="TreeGrafter"/>
</dbReference>
<organism evidence="3 4">
    <name type="scientific">Hippocampus comes</name>
    <name type="common">Tiger tail seahorse</name>
    <dbReference type="NCBI Taxonomy" id="109280"/>
    <lineage>
        <taxon>Eukaryota</taxon>
        <taxon>Metazoa</taxon>
        <taxon>Chordata</taxon>
        <taxon>Craniata</taxon>
        <taxon>Vertebrata</taxon>
        <taxon>Euteleostomi</taxon>
        <taxon>Actinopterygii</taxon>
        <taxon>Neopterygii</taxon>
        <taxon>Teleostei</taxon>
        <taxon>Neoteleostei</taxon>
        <taxon>Acanthomorphata</taxon>
        <taxon>Syngnathiaria</taxon>
        <taxon>Syngnathiformes</taxon>
        <taxon>Syngnathoidei</taxon>
        <taxon>Syngnathidae</taxon>
        <taxon>Hippocampus</taxon>
    </lineage>
</organism>
<evidence type="ECO:0000313" key="3">
    <source>
        <dbReference type="Ensembl" id="ENSHCOP00000000311.1"/>
    </source>
</evidence>
<proteinExistence type="inferred from homology"/>
<dbReference type="GeneTree" id="ENSGT00510000047820"/>
<dbReference type="OrthoDB" id="197419at2759"/>
<dbReference type="GO" id="GO:0008889">
    <property type="term" value="F:glycerophosphodiester phosphodiesterase activity"/>
    <property type="evidence" value="ECO:0007669"/>
    <property type="project" value="TreeGrafter"/>
</dbReference>
<dbReference type="PANTHER" id="PTHR46320:SF1">
    <property type="entry name" value="GLYCEROPHOSPHODIESTER PHOSPHODIESTERASE 1"/>
    <property type="match status" value="1"/>
</dbReference>
<protein>
    <submittedName>
        <fullName evidence="3">Glycerophosphodiester phosphodiesterase 1</fullName>
    </submittedName>
</protein>
<dbReference type="GO" id="GO:0005886">
    <property type="term" value="C:plasma membrane"/>
    <property type="evidence" value="ECO:0007669"/>
    <property type="project" value="TreeGrafter"/>
</dbReference>
<dbReference type="AlphaFoldDB" id="A0A3Q2XK54"/>
<dbReference type="RefSeq" id="XP_019745062.1">
    <property type="nucleotide sequence ID" value="XM_019889503.1"/>
</dbReference>
<reference evidence="3" key="1">
    <citation type="submission" date="2025-08" db="UniProtKB">
        <authorList>
            <consortium name="Ensembl"/>
        </authorList>
    </citation>
    <scope>IDENTIFICATION</scope>
</reference>